<dbReference type="AlphaFoldDB" id="A0A445JLK3"/>
<comment type="caution">
    <text evidence="1">The sequence shown here is derived from an EMBL/GenBank/DDBJ whole genome shotgun (WGS) entry which is preliminary data.</text>
</comment>
<sequence length="72" mass="8618">MHFLISASQSNRSIWLQTTHNRLERLEKEMKYKYLHADDSHSESNKEKMCMGIPLTDEDRCHGLNYYIYVIP</sequence>
<organism evidence="1 2">
    <name type="scientific">Glycine soja</name>
    <name type="common">Wild soybean</name>
    <dbReference type="NCBI Taxonomy" id="3848"/>
    <lineage>
        <taxon>Eukaryota</taxon>
        <taxon>Viridiplantae</taxon>
        <taxon>Streptophyta</taxon>
        <taxon>Embryophyta</taxon>
        <taxon>Tracheophyta</taxon>
        <taxon>Spermatophyta</taxon>
        <taxon>Magnoliopsida</taxon>
        <taxon>eudicotyledons</taxon>
        <taxon>Gunneridae</taxon>
        <taxon>Pentapetalae</taxon>
        <taxon>rosids</taxon>
        <taxon>fabids</taxon>
        <taxon>Fabales</taxon>
        <taxon>Fabaceae</taxon>
        <taxon>Papilionoideae</taxon>
        <taxon>50 kb inversion clade</taxon>
        <taxon>NPAAA clade</taxon>
        <taxon>indigoferoid/millettioid clade</taxon>
        <taxon>Phaseoleae</taxon>
        <taxon>Glycine</taxon>
        <taxon>Glycine subgen. Soja</taxon>
    </lineage>
</organism>
<evidence type="ECO:0000313" key="2">
    <source>
        <dbReference type="Proteomes" id="UP000289340"/>
    </source>
</evidence>
<dbReference type="EMBL" id="QZWG01000008">
    <property type="protein sequence ID" value="RZB99350.1"/>
    <property type="molecule type" value="Genomic_DNA"/>
</dbReference>
<reference evidence="1 2" key="1">
    <citation type="submission" date="2018-09" db="EMBL/GenBank/DDBJ databases">
        <title>A high-quality reference genome of wild soybean provides a powerful tool to mine soybean genomes.</title>
        <authorList>
            <person name="Xie M."/>
            <person name="Chung C.Y.L."/>
            <person name="Li M.-W."/>
            <person name="Wong F.-L."/>
            <person name="Chan T.-F."/>
            <person name="Lam H.-M."/>
        </authorList>
    </citation>
    <scope>NUCLEOTIDE SEQUENCE [LARGE SCALE GENOMIC DNA]</scope>
    <source>
        <strain evidence="2">cv. W05</strain>
        <tissue evidence="1">Hypocotyl of etiolated seedlings</tissue>
    </source>
</reference>
<keyword evidence="2" id="KW-1185">Reference proteome</keyword>
<dbReference type="Proteomes" id="UP000289340">
    <property type="component" value="Chromosome 8"/>
</dbReference>
<gene>
    <name evidence="1" type="ORF">D0Y65_021996</name>
</gene>
<accession>A0A445JLK3</accession>
<dbReference type="InterPro" id="IPR027417">
    <property type="entry name" value="P-loop_NTPase"/>
</dbReference>
<dbReference type="Gene3D" id="3.40.50.300">
    <property type="entry name" value="P-loop containing nucleotide triphosphate hydrolases"/>
    <property type="match status" value="1"/>
</dbReference>
<protein>
    <submittedName>
        <fullName evidence="1">Uncharacterized protein</fullName>
    </submittedName>
</protein>
<name>A0A445JLK3_GLYSO</name>
<proteinExistence type="predicted"/>
<evidence type="ECO:0000313" key="1">
    <source>
        <dbReference type="EMBL" id="RZB99350.1"/>
    </source>
</evidence>